<comment type="subcellular location">
    <subcellularLocation>
        <location evidence="1 6">Nucleus</location>
    </subcellularLocation>
</comment>
<evidence type="ECO:0000256" key="6">
    <source>
        <dbReference type="PIRNR" id="PIRNR018300"/>
    </source>
</evidence>
<evidence type="ECO:0000256" key="3">
    <source>
        <dbReference type="ARBA" id="ARBA00018596"/>
    </source>
</evidence>
<comment type="similarity">
    <text evidence="2 6">Belongs to the DNA polymerase alpha subunit B family.</text>
</comment>
<dbReference type="GO" id="GO:0005658">
    <property type="term" value="C:alpha DNA polymerase:primase complex"/>
    <property type="evidence" value="ECO:0007669"/>
    <property type="project" value="TreeGrafter"/>
</dbReference>
<organism evidence="10 11">
    <name type="scientific">Cucurbitaria berberidis CBS 394.84</name>
    <dbReference type="NCBI Taxonomy" id="1168544"/>
    <lineage>
        <taxon>Eukaryota</taxon>
        <taxon>Fungi</taxon>
        <taxon>Dikarya</taxon>
        <taxon>Ascomycota</taxon>
        <taxon>Pezizomycotina</taxon>
        <taxon>Dothideomycetes</taxon>
        <taxon>Pleosporomycetidae</taxon>
        <taxon>Pleosporales</taxon>
        <taxon>Pleosporineae</taxon>
        <taxon>Cucurbitariaceae</taxon>
        <taxon>Cucurbitaria</taxon>
    </lineage>
</organism>
<dbReference type="InterPro" id="IPR054300">
    <property type="entry name" value="OB_DPOA2"/>
</dbReference>
<dbReference type="AlphaFoldDB" id="A0A9P4GJ35"/>
<dbReference type="PANTHER" id="PTHR23061:SF12">
    <property type="entry name" value="DNA POLYMERASE ALPHA SUBUNIT B"/>
    <property type="match status" value="1"/>
</dbReference>
<dbReference type="InterPro" id="IPR016722">
    <property type="entry name" value="DNA_pol_alpha_bsu"/>
</dbReference>
<keyword evidence="5 6" id="KW-0539">Nucleus</keyword>
<dbReference type="GO" id="GO:0006270">
    <property type="term" value="P:DNA replication initiation"/>
    <property type="evidence" value="ECO:0007669"/>
    <property type="project" value="TreeGrafter"/>
</dbReference>
<feature type="region of interest" description="Disordered" evidence="7">
    <location>
        <begin position="558"/>
        <end position="608"/>
    </location>
</feature>
<keyword evidence="11" id="KW-1185">Reference proteome</keyword>
<dbReference type="FunFam" id="3.60.21.60:FF:000005">
    <property type="entry name" value="DNA polymerase alpha subunit B"/>
    <property type="match status" value="1"/>
</dbReference>
<dbReference type="InterPro" id="IPR007185">
    <property type="entry name" value="DNA_pol_a/d/e_bsu"/>
</dbReference>
<gene>
    <name evidence="10" type="ORF">K460DRAFT_383635</name>
</gene>
<keyword evidence="4 6" id="KW-0235">DNA replication</keyword>
<dbReference type="PANTHER" id="PTHR23061">
    <property type="entry name" value="DNA POLYMERASE 2 ALPHA 70 KDA SUBUNIT"/>
    <property type="match status" value="1"/>
</dbReference>
<evidence type="ECO:0000259" key="8">
    <source>
        <dbReference type="Pfam" id="PF04042"/>
    </source>
</evidence>
<sequence>MDDATTELTERFERYCDTKDHELPVEVLTELRSMLSLYSISAEELDFKWQAYNMKMGGEENKMDLKTARDFKKTIQDALERESRGKAHQRNDIKRGQPTPRAKGGDMYDILGELVPNTPRPTALNGVNGSTVKRKSNFQTPGGKASKSHEMSSPAGVLTPKGETPGGAVFDFASRTNANDITEQFMSTEITIPDPPSEEPKEPRIKLKANTDMSKFSYRTMAMKLSEASEVLDDRIDEFRELIRESMGLDDNAFGNPNYQSPSEVIAVGRIASDTSEGKLNTATLVLEGSRRYGSGRRTPLDVAGLSSYNFFPGQIVALRGTNASGDSFVVSEVLSLPLLLAPATKPDELDAMNARYLDTPDSDPENVRPLTMMIASGPYTTDQNLDFSPLQTFLDNAAEAYADSIILLGPFLDAEHPQIRSGDFDAPLNAPSDQATMADLFRYHISSALQTFSKRVPTCNILLVPSLRDAHHHHAAFPQDKYIKKELGLGAAGKMVQCVTNPMTVSMNEMTVGMSSIDILDMLRREELASGKARTMNTYERYARHVIEQRNFLPVFPPTGREKQMPPAPVDAHVLKKGNTNGTTTGEQKEGEQAEEEEEQGPSPFLPLGTMLDTSYLKLGEMLNVRPDILITPSVLQGTVKVVESVLVINPGTLAKRRAAGTYARVIVQPAVISDAEREKGFAVSHKLWERTRVDIVRI</sequence>
<dbReference type="GO" id="GO:0003677">
    <property type="term" value="F:DNA binding"/>
    <property type="evidence" value="ECO:0007669"/>
    <property type="project" value="InterPro"/>
</dbReference>
<comment type="function">
    <text evidence="6">Accessory subunit of the DNA polymerase alpha complex (also known as the alpha DNA polymerase-primase complex) which plays an essential role in the initiation of DNA synthesis.</text>
</comment>
<evidence type="ECO:0000313" key="10">
    <source>
        <dbReference type="EMBL" id="KAF1847143.1"/>
    </source>
</evidence>
<evidence type="ECO:0000256" key="7">
    <source>
        <dbReference type="SAM" id="MobiDB-lite"/>
    </source>
</evidence>
<evidence type="ECO:0000256" key="2">
    <source>
        <dbReference type="ARBA" id="ARBA00007299"/>
    </source>
</evidence>
<evidence type="ECO:0000256" key="4">
    <source>
        <dbReference type="ARBA" id="ARBA00022705"/>
    </source>
</evidence>
<comment type="caution">
    <text evidence="10">The sequence shown here is derived from an EMBL/GenBank/DDBJ whole genome shotgun (WGS) entry which is preliminary data.</text>
</comment>
<feature type="compositionally biased region" description="Low complexity" evidence="7">
    <location>
        <begin position="578"/>
        <end position="587"/>
    </location>
</feature>
<dbReference type="PIRSF" id="PIRSF018300">
    <property type="entry name" value="DNA_pol_alph_2"/>
    <property type="match status" value="1"/>
</dbReference>
<evidence type="ECO:0000256" key="5">
    <source>
        <dbReference type="ARBA" id="ARBA00023242"/>
    </source>
</evidence>
<evidence type="ECO:0000256" key="1">
    <source>
        <dbReference type="ARBA" id="ARBA00004123"/>
    </source>
</evidence>
<dbReference type="EMBL" id="ML976615">
    <property type="protein sequence ID" value="KAF1847143.1"/>
    <property type="molecule type" value="Genomic_DNA"/>
</dbReference>
<dbReference type="Pfam" id="PF22062">
    <property type="entry name" value="OB_DPOA2"/>
    <property type="match status" value="1"/>
</dbReference>
<dbReference type="Pfam" id="PF04042">
    <property type="entry name" value="DNA_pol_E_B"/>
    <property type="match status" value="1"/>
</dbReference>
<feature type="region of interest" description="Disordered" evidence="7">
    <location>
        <begin position="79"/>
        <end position="163"/>
    </location>
</feature>
<dbReference type="Proteomes" id="UP000800039">
    <property type="component" value="Unassembled WGS sequence"/>
</dbReference>
<feature type="compositionally biased region" description="Basic and acidic residues" evidence="7">
    <location>
        <begin position="79"/>
        <end position="95"/>
    </location>
</feature>
<evidence type="ECO:0000313" key="11">
    <source>
        <dbReference type="Proteomes" id="UP000800039"/>
    </source>
</evidence>
<feature type="domain" description="DNA polymerase alpha/delta/epsilon subunit B" evidence="8">
    <location>
        <begin position="374"/>
        <end position="638"/>
    </location>
</feature>
<reference evidence="10" key="1">
    <citation type="submission" date="2020-01" db="EMBL/GenBank/DDBJ databases">
        <authorList>
            <consortium name="DOE Joint Genome Institute"/>
            <person name="Haridas S."/>
            <person name="Albert R."/>
            <person name="Binder M."/>
            <person name="Bloem J."/>
            <person name="Labutti K."/>
            <person name="Salamov A."/>
            <person name="Andreopoulos B."/>
            <person name="Baker S.E."/>
            <person name="Barry K."/>
            <person name="Bills G."/>
            <person name="Bluhm B.H."/>
            <person name="Cannon C."/>
            <person name="Castanera R."/>
            <person name="Culley D.E."/>
            <person name="Daum C."/>
            <person name="Ezra D."/>
            <person name="Gonzalez J.B."/>
            <person name="Henrissat B."/>
            <person name="Kuo A."/>
            <person name="Liang C."/>
            <person name="Lipzen A."/>
            <person name="Lutzoni F."/>
            <person name="Magnuson J."/>
            <person name="Mondo S."/>
            <person name="Nolan M."/>
            <person name="Ohm R."/>
            <person name="Pangilinan J."/>
            <person name="Park H.-J."/>
            <person name="Ramirez L."/>
            <person name="Alfaro M."/>
            <person name="Sun H."/>
            <person name="Tritt A."/>
            <person name="Yoshinaga Y."/>
            <person name="Zwiers L.-H."/>
            <person name="Turgeon B.G."/>
            <person name="Goodwin S.B."/>
            <person name="Spatafora J.W."/>
            <person name="Crous P.W."/>
            <person name="Grigoriev I.V."/>
        </authorList>
    </citation>
    <scope>NUCLEOTIDE SEQUENCE</scope>
    <source>
        <strain evidence="10">CBS 394.84</strain>
    </source>
</reference>
<dbReference type="OrthoDB" id="336885at2759"/>
<accession>A0A9P4GJ35</accession>
<feature type="domain" description="DNA polymerase alpha subunit B OB" evidence="9">
    <location>
        <begin position="229"/>
        <end position="336"/>
    </location>
</feature>
<evidence type="ECO:0000259" key="9">
    <source>
        <dbReference type="Pfam" id="PF22062"/>
    </source>
</evidence>
<proteinExistence type="inferred from homology"/>
<protein>
    <recommendedName>
        <fullName evidence="3 6">DNA polymerase alpha subunit B</fullName>
    </recommendedName>
</protein>
<dbReference type="Gene3D" id="3.60.21.60">
    <property type="match status" value="2"/>
</dbReference>
<dbReference type="RefSeq" id="XP_040789706.1">
    <property type="nucleotide sequence ID" value="XM_040935463.1"/>
</dbReference>
<name>A0A9P4GJ35_9PLEO</name>
<dbReference type="GeneID" id="63852714"/>